<evidence type="ECO:0000313" key="1">
    <source>
        <dbReference type="EMBL" id="KAJ8665970.1"/>
    </source>
</evidence>
<sequence>MPMELAALPKAFGLTETKGFYPHKLKSTDERGNGGRYPDPEAYDPGRMSPEKREEFYTWYASVSHLPFCPKTELEEYCKRDLTVLRQACIKFREIFMDATGVCPFSKPITIAGACFDAYRTSFMSDQVVGVLPRRGYVHADEQSKKALQWLLWREKEDGLQRPMLHAGRGRERRIIKNLRVDGYYDREIDRENGLDVKDIVYQFHGCYWHGCTNCFANRQMTLHDRRTMDARRERTRNISSEIKNSGKYE</sequence>
<dbReference type="EMBL" id="CM056744">
    <property type="protein sequence ID" value="KAJ8665970.1"/>
    <property type="molecule type" value="Genomic_DNA"/>
</dbReference>
<proteinExistence type="predicted"/>
<accession>A0ACC2N8K6</accession>
<comment type="caution">
    <text evidence="1">The sequence shown here is derived from an EMBL/GenBank/DDBJ whole genome shotgun (WGS) entry which is preliminary data.</text>
</comment>
<dbReference type="Proteomes" id="UP001239111">
    <property type="component" value="Chromosome 4"/>
</dbReference>
<gene>
    <name evidence="1" type="ORF">QAD02_007632</name>
</gene>
<protein>
    <submittedName>
        <fullName evidence="1">Uncharacterized protein</fullName>
    </submittedName>
</protein>
<reference evidence="1" key="1">
    <citation type="submission" date="2023-04" db="EMBL/GenBank/DDBJ databases">
        <title>A chromosome-level genome assembly of the parasitoid wasp Eretmocerus hayati.</title>
        <authorList>
            <person name="Zhong Y."/>
            <person name="Liu S."/>
            <person name="Liu Y."/>
        </authorList>
    </citation>
    <scope>NUCLEOTIDE SEQUENCE</scope>
    <source>
        <strain evidence="1">ZJU_SS_LIU_2023</strain>
    </source>
</reference>
<evidence type="ECO:0000313" key="2">
    <source>
        <dbReference type="Proteomes" id="UP001239111"/>
    </source>
</evidence>
<keyword evidence="2" id="KW-1185">Reference proteome</keyword>
<name>A0ACC2N8K6_9HYME</name>
<organism evidence="1 2">
    <name type="scientific">Eretmocerus hayati</name>
    <dbReference type="NCBI Taxonomy" id="131215"/>
    <lineage>
        <taxon>Eukaryota</taxon>
        <taxon>Metazoa</taxon>
        <taxon>Ecdysozoa</taxon>
        <taxon>Arthropoda</taxon>
        <taxon>Hexapoda</taxon>
        <taxon>Insecta</taxon>
        <taxon>Pterygota</taxon>
        <taxon>Neoptera</taxon>
        <taxon>Endopterygota</taxon>
        <taxon>Hymenoptera</taxon>
        <taxon>Apocrita</taxon>
        <taxon>Proctotrupomorpha</taxon>
        <taxon>Chalcidoidea</taxon>
        <taxon>Aphelinidae</taxon>
        <taxon>Aphelininae</taxon>
        <taxon>Eretmocerus</taxon>
    </lineage>
</organism>